<evidence type="ECO:0000256" key="5">
    <source>
        <dbReference type="ARBA" id="ARBA00020963"/>
    </source>
</evidence>
<dbReference type="GO" id="GO:0006779">
    <property type="term" value="P:porphyrin-containing compound biosynthetic process"/>
    <property type="evidence" value="ECO:0007669"/>
    <property type="project" value="UniProtKB-KW"/>
</dbReference>
<dbReference type="EMBL" id="BMMN01000008">
    <property type="protein sequence ID" value="GGO19556.1"/>
    <property type="molecule type" value="Genomic_DNA"/>
</dbReference>
<evidence type="ECO:0000313" key="19">
    <source>
        <dbReference type="EMBL" id="GGO19556.1"/>
    </source>
</evidence>
<keyword evidence="20" id="KW-1185">Reference proteome</keyword>
<organism evidence="19 20">
    <name type="scientific">Microbispora bryophytorum</name>
    <dbReference type="NCBI Taxonomy" id="1460882"/>
    <lineage>
        <taxon>Bacteria</taxon>
        <taxon>Bacillati</taxon>
        <taxon>Actinomycetota</taxon>
        <taxon>Actinomycetes</taxon>
        <taxon>Streptosporangiales</taxon>
        <taxon>Streptosporangiaceae</taxon>
        <taxon>Microbispora</taxon>
    </lineage>
</organism>
<evidence type="ECO:0000256" key="17">
    <source>
        <dbReference type="RuleBase" id="RU366026"/>
    </source>
</evidence>
<reference evidence="19" key="1">
    <citation type="journal article" date="2014" name="Int. J. Syst. Evol. Microbiol.">
        <title>Complete genome sequence of Corynebacterium casei LMG S-19264T (=DSM 44701T), isolated from a smear-ripened cheese.</title>
        <authorList>
            <consortium name="US DOE Joint Genome Institute (JGI-PGF)"/>
            <person name="Walter F."/>
            <person name="Albersmeier A."/>
            <person name="Kalinowski J."/>
            <person name="Ruckert C."/>
        </authorList>
    </citation>
    <scope>NUCLEOTIDE SEQUENCE</scope>
    <source>
        <strain evidence="19">CGMCC 4.7138</strain>
    </source>
</reference>
<dbReference type="PANTHER" id="PTHR12213:SF0">
    <property type="entry name" value="CORRINOID ADENOSYLTRANSFERASE MMAB"/>
    <property type="match status" value="1"/>
</dbReference>
<evidence type="ECO:0000256" key="4">
    <source>
        <dbReference type="ARBA" id="ARBA00012454"/>
    </source>
</evidence>
<evidence type="ECO:0000256" key="2">
    <source>
        <dbReference type="ARBA" id="ARBA00005121"/>
    </source>
</evidence>
<dbReference type="Proteomes" id="UP000653480">
    <property type="component" value="Unassembled WGS sequence"/>
</dbReference>
<evidence type="ECO:0000256" key="9">
    <source>
        <dbReference type="ARBA" id="ARBA00022741"/>
    </source>
</evidence>
<evidence type="ECO:0000256" key="13">
    <source>
        <dbReference type="ARBA" id="ARBA00033334"/>
    </source>
</evidence>
<feature type="domain" description="Cobalamin adenosyltransferase-like" evidence="18">
    <location>
        <begin position="26"/>
        <end position="202"/>
    </location>
</feature>
<dbReference type="GO" id="GO:0005737">
    <property type="term" value="C:cytoplasm"/>
    <property type="evidence" value="ECO:0007669"/>
    <property type="project" value="UniProtKB-SubCell"/>
</dbReference>
<protein>
    <recommendedName>
        <fullName evidence="5 17">Corrinoid adenosyltransferase</fullName>
        <ecNumber evidence="4 17">2.5.1.17</ecNumber>
    </recommendedName>
    <alternativeName>
        <fullName evidence="12 17">Cob(II)alamin adenosyltransferase</fullName>
    </alternativeName>
    <alternativeName>
        <fullName evidence="14 17">Cob(II)yrinic acid a,c-diamide adenosyltransferase</fullName>
    </alternativeName>
    <alternativeName>
        <fullName evidence="13 17">Cobinamide/cobalamin adenosyltransferase</fullName>
    </alternativeName>
</protein>
<sequence length="216" mass="23330">MERGPAATLSGMTRADNDNPVVLSKIYTKTGDDGTTALGDMSRTRKTDPRLAAYADVEEANAAIGVALATGGLSEDVTAVLSRVQNELFDVGADLCTPVVEDVGRGGAAHRDYVPPLRVEESYVAWLEEQCDLFNAELKPLRSFILPGGAPATAYLHVARTVVRRAERSTWAALEAHNDVNPRTATYLNRLSDLMFILCRVASAGDEILWRPGATR</sequence>
<evidence type="ECO:0000256" key="10">
    <source>
        <dbReference type="ARBA" id="ARBA00022840"/>
    </source>
</evidence>
<dbReference type="SUPFAM" id="SSF89028">
    <property type="entry name" value="Cobalamin adenosyltransferase-like"/>
    <property type="match status" value="1"/>
</dbReference>
<evidence type="ECO:0000256" key="11">
    <source>
        <dbReference type="ARBA" id="ARBA00023244"/>
    </source>
</evidence>
<dbReference type="NCBIfam" id="TIGR00636">
    <property type="entry name" value="PduO_Nterm"/>
    <property type="match status" value="1"/>
</dbReference>
<evidence type="ECO:0000256" key="16">
    <source>
        <dbReference type="ARBA" id="ARBA00048692"/>
    </source>
</evidence>
<evidence type="ECO:0000256" key="6">
    <source>
        <dbReference type="ARBA" id="ARBA00022490"/>
    </source>
</evidence>
<keyword evidence="6" id="KW-0963">Cytoplasm</keyword>
<evidence type="ECO:0000256" key="14">
    <source>
        <dbReference type="ARBA" id="ARBA00033354"/>
    </source>
</evidence>
<comment type="catalytic activity">
    <reaction evidence="15 17">
        <text>2 cob(II)yrinate a,c diamide + reduced [electron-transfer flavoprotein] + 2 ATP = 2 adenosylcob(III)yrinate a,c-diamide + 2 triphosphate + oxidized [electron-transfer flavoprotein] + 3 H(+)</text>
        <dbReference type="Rhea" id="RHEA:11528"/>
        <dbReference type="Rhea" id="RHEA-COMP:10685"/>
        <dbReference type="Rhea" id="RHEA-COMP:10686"/>
        <dbReference type="ChEBI" id="CHEBI:15378"/>
        <dbReference type="ChEBI" id="CHEBI:18036"/>
        <dbReference type="ChEBI" id="CHEBI:30616"/>
        <dbReference type="ChEBI" id="CHEBI:57692"/>
        <dbReference type="ChEBI" id="CHEBI:58307"/>
        <dbReference type="ChEBI" id="CHEBI:58503"/>
        <dbReference type="ChEBI" id="CHEBI:58537"/>
        <dbReference type="EC" id="2.5.1.17"/>
    </reaction>
</comment>
<evidence type="ECO:0000313" key="20">
    <source>
        <dbReference type="Proteomes" id="UP000653480"/>
    </source>
</evidence>
<dbReference type="FunFam" id="1.20.1200.10:FF:000003">
    <property type="entry name" value="ATP:cob(I)alamin adenosyltransferase"/>
    <property type="match status" value="1"/>
</dbReference>
<dbReference type="GO" id="GO:0009236">
    <property type="term" value="P:cobalamin biosynthetic process"/>
    <property type="evidence" value="ECO:0007669"/>
    <property type="project" value="UniProtKB-UniRule"/>
</dbReference>
<dbReference type="Gene3D" id="1.20.1200.10">
    <property type="entry name" value="Cobalamin adenosyltransferase-like"/>
    <property type="match status" value="1"/>
</dbReference>
<evidence type="ECO:0000256" key="7">
    <source>
        <dbReference type="ARBA" id="ARBA00022573"/>
    </source>
</evidence>
<dbReference type="InterPro" id="IPR016030">
    <property type="entry name" value="CblAdoTrfase-like"/>
</dbReference>
<dbReference type="UniPathway" id="UPA00148">
    <property type="reaction ID" value="UER00233"/>
</dbReference>
<comment type="subcellular location">
    <subcellularLocation>
        <location evidence="1">Cytoplasm</location>
    </subcellularLocation>
</comment>
<dbReference type="Pfam" id="PF01923">
    <property type="entry name" value="Cob_adeno_trans"/>
    <property type="match status" value="1"/>
</dbReference>
<dbReference type="GO" id="GO:0008817">
    <property type="term" value="F:corrinoid adenosyltransferase activity"/>
    <property type="evidence" value="ECO:0007669"/>
    <property type="project" value="UniProtKB-UniRule"/>
</dbReference>
<dbReference type="InterPro" id="IPR029499">
    <property type="entry name" value="PduO-typ"/>
</dbReference>
<gene>
    <name evidence="19" type="ORF">GCM10011574_45160</name>
</gene>
<comment type="similarity">
    <text evidence="3 17">Belongs to the Cob(I)alamin adenosyltransferase family.</text>
</comment>
<evidence type="ECO:0000259" key="18">
    <source>
        <dbReference type="Pfam" id="PF01923"/>
    </source>
</evidence>
<dbReference type="EC" id="2.5.1.17" evidence="4 17"/>
<dbReference type="InterPro" id="IPR036451">
    <property type="entry name" value="CblAdoTrfase-like_sf"/>
</dbReference>
<comment type="caution">
    <text evidence="19">The sequence shown here is derived from an EMBL/GenBank/DDBJ whole genome shotgun (WGS) entry which is preliminary data.</text>
</comment>
<dbReference type="AlphaFoldDB" id="A0A8H9H2C7"/>
<accession>A0A8H9H2C7</accession>
<name>A0A8H9H2C7_9ACTN</name>
<reference evidence="19" key="2">
    <citation type="submission" date="2020-09" db="EMBL/GenBank/DDBJ databases">
        <authorList>
            <person name="Sun Q."/>
            <person name="Zhou Y."/>
        </authorList>
    </citation>
    <scope>NUCLEOTIDE SEQUENCE</scope>
    <source>
        <strain evidence="19">CGMCC 4.7138</strain>
    </source>
</reference>
<evidence type="ECO:0000256" key="3">
    <source>
        <dbReference type="ARBA" id="ARBA00007487"/>
    </source>
</evidence>
<evidence type="ECO:0000256" key="8">
    <source>
        <dbReference type="ARBA" id="ARBA00022679"/>
    </source>
</evidence>
<evidence type="ECO:0000256" key="15">
    <source>
        <dbReference type="ARBA" id="ARBA00048555"/>
    </source>
</evidence>
<dbReference type="GO" id="GO:0005524">
    <property type="term" value="F:ATP binding"/>
    <property type="evidence" value="ECO:0007669"/>
    <property type="project" value="UniProtKB-UniRule"/>
</dbReference>
<keyword evidence="9 17" id="KW-0547">Nucleotide-binding</keyword>
<comment type="catalytic activity">
    <reaction evidence="16 17">
        <text>2 cob(II)alamin + reduced [electron-transfer flavoprotein] + 2 ATP = 2 adenosylcob(III)alamin + 2 triphosphate + oxidized [electron-transfer flavoprotein] + 3 H(+)</text>
        <dbReference type="Rhea" id="RHEA:28671"/>
        <dbReference type="Rhea" id="RHEA-COMP:10685"/>
        <dbReference type="Rhea" id="RHEA-COMP:10686"/>
        <dbReference type="ChEBI" id="CHEBI:15378"/>
        <dbReference type="ChEBI" id="CHEBI:16304"/>
        <dbReference type="ChEBI" id="CHEBI:18036"/>
        <dbReference type="ChEBI" id="CHEBI:18408"/>
        <dbReference type="ChEBI" id="CHEBI:30616"/>
        <dbReference type="ChEBI" id="CHEBI:57692"/>
        <dbReference type="ChEBI" id="CHEBI:58307"/>
        <dbReference type="EC" id="2.5.1.17"/>
    </reaction>
</comment>
<keyword evidence="8 17" id="KW-0808">Transferase</keyword>
<keyword evidence="11" id="KW-0627">Porphyrin biosynthesis</keyword>
<proteinExistence type="inferred from homology"/>
<comment type="pathway">
    <text evidence="2 17">Cofactor biosynthesis; adenosylcobalamin biosynthesis; adenosylcobalamin from cob(II)yrinate a,c-diamide: step 2/7.</text>
</comment>
<keyword evidence="7 17" id="KW-0169">Cobalamin biosynthesis</keyword>
<dbReference type="PANTHER" id="PTHR12213">
    <property type="entry name" value="CORRINOID ADENOSYLTRANSFERASE"/>
    <property type="match status" value="1"/>
</dbReference>
<evidence type="ECO:0000256" key="1">
    <source>
        <dbReference type="ARBA" id="ARBA00004496"/>
    </source>
</evidence>
<evidence type="ECO:0000256" key="12">
    <source>
        <dbReference type="ARBA" id="ARBA00031529"/>
    </source>
</evidence>
<keyword evidence="10 17" id="KW-0067">ATP-binding</keyword>